<evidence type="ECO:0000313" key="2">
    <source>
        <dbReference type="Proteomes" id="UP001500325"/>
    </source>
</evidence>
<organism evidence="1 2">
    <name type="scientific">Pseudonocardia yuanmonensis</name>
    <dbReference type="NCBI Taxonomy" id="1095914"/>
    <lineage>
        <taxon>Bacteria</taxon>
        <taxon>Bacillati</taxon>
        <taxon>Actinomycetota</taxon>
        <taxon>Actinomycetes</taxon>
        <taxon>Pseudonocardiales</taxon>
        <taxon>Pseudonocardiaceae</taxon>
        <taxon>Pseudonocardia</taxon>
    </lineage>
</organism>
<reference evidence="2" key="1">
    <citation type="journal article" date="2019" name="Int. J. Syst. Evol. Microbiol.">
        <title>The Global Catalogue of Microorganisms (GCM) 10K type strain sequencing project: providing services to taxonomists for standard genome sequencing and annotation.</title>
        <authorList>
            <consortium name="The Broad Institute Genomics Platform"/>
            <consortium name="The Broad Institute Genome Sequencing Center for Infectious Disease"/>
            <person name="Wu L."/>
            <person name="Ma J."/>
        </authorList>
    </citation>
    <scope>NUCLEOTIDE SEQUENCE [LARGE SCALE GENOMIC DNA]</scope>
    <source>
        <strain evidence="2">JCM 18055</strain>
    </source>
</reference>
<protein>
    <submittedName>
        <fullName evidence="1">Uncharacterized protein</fullName>
    </submittedName>
</protein>
<sequence>MSSVEPSSTTTYSKRASLCRLTESMASPIHRPTLYAGVITETTAAFFGTNRTLSMAREYRSRAPIHSFGSCADE</sequence>
<proteinExistence type="predicted"/>
<keyword evidence="2" id="KW-1185">Reference proteome</keyword>
<comment type="caution">
    <text evidence="1">The sequence shown here is derived from an EMBL/GenBank/DDBJ whole genome shotgun (WGS) entry which is preliminary data.</text>
</comment>
<name>A0ABP8W7G1_9PSEU</name>
<dbReference type="EMBL" id="BAABIC010000004">
    <property type="protein sequence ID" value="GAA4681109.1"/>
    <property type="molecule type" value="Genomic_DNA"/>
</dbReference>
<accession>A0ABP8W7G1</accession>
<dbReference type="Proteomes" id="UP001500325">
    <property type="component" value="Unassembled WGS sequence"/>
</dbReference>
<gene>
    <name evidence="1" type="ORF">GCM10023215_13350</name>
</gene>
<evidence type="ECO:0000313" key="1">
    <source>
        <dbReference type="EMBL" id="GAA4681109.1"/>
    </source>
</evidence>